<dbReference type="InterPro" id="IPR015422">
    <property type="entry name" value="PyrdxlP-dep_Trfase_small"/>
</dbReference>
<comment type="catalytic activity">
    <reaction evidence="5">
        <text>L,L-cystathionine + H2O = L-homocysteine + pyruvate + NH4(+)</text>
        <dbReference type="Rhea" id="RHEA:13965"/>
        <dbReference type="ChEBI" id="CHEBI:15361"/>
        <dbReference type="ChEBI" id="CHEBI:15377"/>
        <dbReference type="ChEBI" id="CHEBI:28938"/>
        <dbReference type="ChEBI" id="CHEBI:58161"/>
        <dbReference type="ChEBI" id="CHEBI:58199"/>
    </reaction>
</comment>
<gene>
    <name evidence="8" type="ORF">BMW22_39340</name>
</gene>
<feature type="modified residue" description="N6-(pyridoxal phosphate)lysine" evidence="6">
    <location>
        <position position="210"/>
    </location>
</feature>
<keyword evidence="8" id="KW-0614">Plasmid</keyword>
<dbReference type="InterPro" id="IPR015421">
    <property type="entry name" value="PyrdxlP-dep_Trfase_major"/>
</dbReference>
<name>A0A1L3ZP87_RHILE</name>
<sequence length="393" mass="42811">MNDTSNTVAKDGINTRLAHCGNNPREYFGFIDPPLVRASTVLFPDADTMVMHNQPYTYGTRGTPTTKALCDAINELEGSFGTLPLPSGLTAVTVPLMAFLSPGDHLLIVDSVFGNTRQFADTALTRLGGDVEYYDPFIGGGIERLLRSNTRVVFTESPGSNTFEIQDVPAIAEKAHAVGATVMMENTWATPLYLKPLELGVDISLHATTKYPSGHSDILMGTVSSNESCFATLNEFYGALGICGNNDDAYHILRGLRTMGLRLERHASSALRIARWLEQQQEVLEVLHPALESHAGHELWKRDFSGSAGIFSFVLDPDIPVRAFLNGLTIFGLGYSWGGYARLALQVNLADRTLTGKNYAGPLVRLQIGLEEADDLIDDIKAAFKSVLSLKSR</sequence>
<dbReference type="RefSeq" id="WP_072642592.1">
    <property type="nucleotide sequence ID" value="NZ_CP018234.1"/>
</dbReference>
<dbReference type="Pfam" id="PF01053">
    <property type="entry name" value="Cys_Met_Meta_PP"/>
    <property type="match status" value="1"/>
</dbReference>
<dbReference type="PIRSF" id="PIRSF001434">
    <property type="entry name" value="CGS"/>
    <property type="match status" value="1"/>
</dbReference>
<dbReference type="GO" id="GO:0019346">
    <property type="term" value="P:transsulfuration"/>
    <property type="evidence" value="ECO:0007669"/>
    <property type="project" value="InterPro"/>
</dbReference>
<organism evidence="8 9">
    <name type="scientific">Rhizobium leguminosarum</name>
    <dbReference type="NCBI Taxonomy" id="384"/>
    <lineage>
        <taxon>Bacteria</taxon>
        <taxon>Pseudomonadati</taxon>
        <taxon>Pseudomonadota</taxon>
        <taxon>Alphaproteobacteria</taxon>
        <taxon>Hyphomicrobiales</taxon>
        <taxon>Rhizobiaceae</taxon>
        <taxon>Rhizobium/Agrobacterium group</taxon>
        <taxon>Rhizobium</taxon>
    </lineage>
</organism>
<dbReference type="InterPro" id="IPR015424">
    <property type="entry name" value="PyrdxlP-dep_Trfase"/>
</dbReference>
<dbReference type="GO" id="GO:0047804">
    <property type="term" value="F:cysteine-S-conjugate beta-lyase activity"/>
    <property type="evidence" value="ECO:0007669"/>
    <property type="project" value="InterPro"/>
</dbReference>
<evidence type="ECO:0000256" key="5">
    <source>
        <dbReference type="ARBA" id="ARBA00047517"/>
    </source>
</evidence>
<comment type="similarity">
    <text evidence="2 7">Belongs to the trans-sulfuration enzymes family.</text>
</comment>
<dbReference type="Gene3D" id="3.90.1150.10">
    <property type="entry name" value="Aspartate Aminotransferase, domain 1"/>
    <property type="match status" value="1"/>
</dbReference>
<keyword evidence="4 8" id="KW-0456">Lyase</keyword>
<evidence type="ECO:0000313" key="9">
    <source>
        <dbReference type="Proteomes" id="UP000183050"/>
    </source>
</evidence>
<dbReference type="FunFam" id="3.40.640.10:FF:000046">
    <property type="entry name" value="Cystathionine gamma-lyase"/>
    <property type="match status" value="1"/>
</dbReference>
<proteinExistence type="inferred from homology"/>
<evidence type="ECO:0000256" key="3">
    <source>
        <dbReference type="ARBA" id="ARBA00022898"/>
    </source>
</evidence>
<evidence type="ECO:0000313" key="8">
    <source>
        <dbReference type="EMBL" id="API57431.1"/>
    </source>
</evidence>
<dbReference type="AlphaFoldDB" id="A0A1L3ZP87"/>
<accession>A0A1L3ZP87</accession>
<dbReference type="NCBIfam" id="TIGR01324">
    <property type="entry name" value="cysta_beta_ly_B"/>
    <property type="match status" value="1"/>
</dbReference>
<evidence type="ECO:0000256" key="6">
    <source>
        <dbReference type="PIRSR" id="PIRSR001434-2"/>
    </source>
</evidence>
<dbReference type="Gene3D" id="3.40.640.10">
    <property type="entry name" value="Type I PLP-dependent aspartate aminotransferase-like (Major domain)"/>
    <property type="match status" value="1"/>
</dbReference>
<dbReference type="PANTHER" id="PTHR43500:SF1">
    <property type="entry name" value="CYSTATHIONINE BETA-LYASE-RELATED"/>
    <property type="match status" value="1"/>
</dbReference>
<geneLocation type="plasmid" evidence="8 9">
    <name>unnamed6</name>
</geneLocation>
<comment type="cofactor">
    <cofactor evidence="1 7">
        <name>pyridoxal 5'-phosphate</name>
        <dbReference type="ChEBI" id="CHEBI:597326"/>
    </cofactor>
</comment>
<dbReference type="Proteomes" id="UP000183050">
    <property type="component" value="Plasmid unnamed6"/>
</dbReference>
<reference evidence="8 9" key="1">
    <citation type="submission" date="2016-11" db="EMBL/GenBank/DDBJ databases">
        <title>Rhizobium leguminosarum bv. viciae strain Vaf12 isolated from Vavilovia formosa root nodules from Russia, Dagestan.</title>
        <authorList>
            <person name="Kimeklis A."/>
        </authorList>
    </citation>
    <scope>NUCLEOTIDE SEQUENCE [LARGE SCALE GENOMIC DNA]</scope>
    <source>
        <strain evidence="8 9">Vaf-108</strain>
        <plasmid evidence="9">Plasmid unnamed6</plasmid>
    </source>
</reference>
<dbReference type="InterPro" id="IPR000277">
    <property type="entry name" value="Cys/Met-Metab_PyrdxlP-dep_enz"/>
</dbReference>
<keyword evidence="3 6" id="KW-0663">Pyridoxal phosphate</keyword>
<dbReference type="EMBL" id="CP018234">
    <property type="protein sequence ID" value="API57431.1"/>
    <property type="molecule type" value="Genomic_DNA"/>
</dbReference>
<dbReference type="GO" id="GO:0030170">
    <property type="term" value="F:pyridoxal phosphate binding"/>
    <property type="evidence" value="ECO:0007669"/>
    <property type="project" value="InterPro"/>
</dbReference>
<dbReference type="SUPFAM" id="SSF53383">
    <property type="entry name" value="PLP-dependent transferases"/>
    <property type="match status" value="1"/>
</dbReference>
<protein>
    <submittedName>
        <fullName evidence="8">Cystathionine beta-lyase</fullName>
    </submittedName>
</protein>
<dbReference type="InterPro" id="IPR006233">
    <property type="entry name" value="Cys_b_lyase_bac"/>
</dbReference>
<evidence type="ECO:0000256" key="4">
    <source>
        <dbReference type="ARBA" id="ARBA00023239"/>
    </source>
</evidence>
<evidence type="ECO:0000256" key="2">
    <source>
        <dbReference type="ARBA" id="ARBA00009077"/>
    </source>
</evidence>
<dbReference type="GO" id="GO:0019450">
    <property type="term" value="P:L-cysteine catabolic process to pyruvate"/>
    <property type="evidence" value="ECO:0007669"/>
    <property type="project" value="TreeGrafter"/>
</dbReference>
<evidence type="ECO:0000256" key="1">
    <source>
        <dbReference type="ARBA" id="ARBA00001933"/>
    </source>
</evidence>
<evidence type="ECO:0000256" key="7">
    <source>
        <dbReference type="RuleBase" id="RU362118"/>
    </source>
</evidence>
<dbReference type="PANTHER" id="PTHR43500">
    <property type="entry name" value="CYSTATHIONINE BETA-LYASE-RELATED"/>
    <property type="match status" value="1"/>
</dbReference>